<dbReference type="RefSeq" id="XP_047765986.1">
    <property type="nucleotide sequence ID" value="XM_047908241.1"/>
</dbReference>
<gene>
    <name evidence="2" type="ORF">CLAFUR5_09093</name>
</gene>
<reference evidence="2" key="1">
    <citation type="submission" date="2021-12" db="EMBL/GenBank/DDBJ databases">
        <authorList>
            <person name="Zaccaron A."/>
            <person name="Stergiopoulos I."/>
        </authorList>
    </citation>
    <scope>NUCLEOTIDE SEQUENCE</scope>
    <source>
        <strain evidence="2">Race5_Kim</strain>
    </source>
</reference>
<dbReference type="GeneID" id="71988971"/>
<dbReference type="OrthoDB" id="3944318at2759"/>
<organism evidence="2 3">
    <name type="scientific">Passalora fulva</name>
    <name type="common">Tomato leaf mold</name>
    <name type="synonym">Cladosporium fulvum</name>
    <dbReference type="NCBI Taxonomy" id="5499"/>
    <lineage>
        <taxon>Eukaryota</taxon>
        <taxon>Fungi</taxon>
        <taxon>Dikarya</taxon>
        <taxon>Ascomycota</taxon>
        <taxon>Pezizomycotina</taxon>
        <taxon>Dothideomycetes</taxon>
        <taxon>Dothideomycetidae</taxon>
        <taxon>Mycosphaerellales</taxon>
        <taxon>Mycosphaerellaceae</taxon>
        <taxon>Fulvia</taxon>
    </lineage>
</organism>
<dbReference type="KEGG" id="ffu:CLAFUR5_09093"/>
<dbReference type="AlphaFoldDB" id="A0A9Q8PFT0"/>
<feature type="region of interest" description="Disordered" evidence="1">
    <location>
        <begin position="1"/>
        <end position="80"/>
    </location>
</feature>
<proteinExistence type="predicted"/>
<keyword evidence="3" id="KW-1185">Reference proteome</keyword>
<feature type="compositionally biased region" description="Acidic residues" evidence="1">
    <location>
        <begin position="44"/>
        <end position="58"/>
    </location>
</feature>
<dbReference type="Proteomes" id="UP000756132">
    <property type="component" value="Chromosome 9"/>
</dbReference>
<evidence type="ECO:0000313" key="2">
    <source>
        <dbReference type="EMBL" id="UJO21620.1"/>
    </source>
</evidence>
<reference evidence="2" key="2">
    <citation type="journal article" date="2022" name="Microb. Genom.">
        <title>A chromosome-scale genome assembly of the tomato pathogen Cladosporium fulvum reveals a compartmentalized genome architecture and the presence of a dispensable chromosome.</title>
        <authorList>
            <person name="Zaccaron A.Z."/>
            <person name="Chen L.H."/>
            <person name="Samaras A."/>
            <person name="Stergiopoulos I."/>
        </authorList>
    </citation>
    <scope>NUCLEOTIDE SEQUENCE</scope>
    <source>
        <strain evidence="2">Race5_Kim</strain>
    </source>
</reference>
<name>A0A9Q8PFT0_PASFU</name>
<evidence type="ECO:0000313" key="3">
    <source>
        <dbReference type="Proteomes" id="UP000756132"/>
    </source>
</evidence>
<dbReference type="EMBL" id="CP090171">
    <property type="protein sequence ID" value="UJO21620.1"/>
    <property type="molecule type" value="Genomic_DNA"/>
</dbReference>
<sequence length="228" mass="25584">MFTPETPEDPEPEQQTGNTRPPPAHPGASIELPYRHQDSKKPEEFDDDEFLEAAPELEEPARPAHQPGAPVSDEKEVAEYSNEARVYQARYESLSDDHDNGRFAACQEGCLDLLSEPHLPRYTPAERCLLEAAEILGKMEGAKVQVKLLEDDNDLMLADIKQWRVENGLVGVDLEDTLEDGKSMSSDDYVQFDRDIEAVLEKELEEEVQRVMAYGKEDKLDGPAAGEE</sequence>
<feature type="compositionally biased region" description="Basic and acidic residues" evidence="1">
    <location>
        <begin position="33"/>
        <end position="43"/>
    </location>
</feature>
<accession>A0A9Q8PFT0</accession>
<feature type="compositionally biased region" description="Acidic residues" evidence="1">
    <location>
        <begin position="1"/>
        <end position="12"/>
    </location>
</feature>
<evidence type="ECO:0000256" key="1">
    <source>
        <dbReference type="SAM" id="MobiDB-lite"/>
    </source>
</evidence>
<protein>
    <submittedName>
        <fullName evidence="2">Uncharacterized protein</fullName>
    </submittedName>
</protein>